<dbReference type="PANTHER" id="PTHR23407">
    <property type="entry name" value="ATPASE INHIBITOR/5-FORMYLTETRAHYDROFOLATE CYCLO-LIGASE"/>
    <property type="match status" value="1"/>
</dbReference>
<accession>A0A1L3JEX7</accession>
<sequence length="204" mass="22967">MGNHVYKDIIEQKKLLRHKLREKRNKFVSALPPSILNIAFTNVPRPLLQICQDKMDRKSPIAAFYAPMGSEADPLKLAQFLSQQDIQIALPRIFNKEAGLMNFHLLNPNDLFSNLEIGPFGAAEPHKDAPICSPDIIFTPLIGFNRLGARLGQGGGFYDRAFAALPQCVKIGIGWSIQEESKIPIDIHDISLDYILTEREYIEI</sequence>
<dbReference type="InterPro" id="IPR002698">
    <property type="entry name" value="FTHF_cligase"/>
</dbReference>
<dbReference type="Pfam" id="PF01812">
    <property type="entry name" value="5-FTHF_cyc-lig"/>
    <property type="match status" value="1"/>
</dbReference>
<dbReference type="NCBIfam" id="TIGR02727">
    <property type="entry name" value="MTHFS_bact"/>
    <property type="match status" value="1"/>
</dbReference>
<keyword evidence="6" id="KW-0436">Ligase</keyword>
<reference evidence="6 7" key="1">
    <citation type="submission" date="2016-11" db="EMBL/GenBank/DDBJ databases">
        <title>Sphingorhabdus sp. LPB0140, isolated from marine environment.</title>
        <authorList>
            <person name="Kim E."/>
            <person name="Yi H."/>
        </authorList>
    </citation>
    <scope>NUCLEOTIDE SEQUENCE [LARGE SCALE GENOMIC DNA]</scope>
    <source>
        <strain evidence="6 7">LPB0140</strain>
    </source>
</reference>
<dbReference type="GO" id="GO:0009396">
    <property type="term" value="P:folic acid-containing compound biosynthetic process"/>
    <property type="evidence" value="ECO:0007669"/>
    <property type="project" value="TreeGrafter"/>
</dbReference>
<dbReference type="EMBL" id="CP018154">
    <property type="protein sequence ID" value="APG63682.1"/>
    <property type="molecule type" value="Genomic_DNA"/>
</dbReference>
<name>A0A1L3JEX7_9SPHN</name>
<organism evidence="6 7">
    <name type="scientific">Sphingorhabdus lutea</name>
    <dbReference type="NCBI Taxonomy" id="1913578"/>
    <lineage>
        <taxon>Bacteria</taxon>
        <taxon>Pseudomonadati</taxon>
        <taxon>Pseudomonadota</taxon>
        <taxon>Alphaproteobacteria</taxon>
        <taxon>Sphingomonadales</taxon>
        <taxon>Sphingomonadaceae</taxon>
        <taxon>Sphingorhabdus</taxon>
    </lineage>
</organism>
<dbReference type="GO" id="GO:0030272">
    <property type="term" value="F:5-formyltetrahydrofolate cyclo-ligase activity"/>
    <property type="evidence" value="ECO:0007669"/>
    <property type="project" value="UniProtKB-EC"/>
</dbReference>
<feature type="binding site" evidence="4">
    <location>
        <begin position="150"/>
        <end position="158"/>
    </location>
    <ligand>
        <name>ATP</name>
        <dbReference type="ChEBI" id="CHEBI:30616"/>
    </ligand>
</feature>
<dbReference type="EC" id="6.3.3.2" evidence="5"/>
<dbReference type="AlphaFoldDB" id="A0A1L3JEX7"/>
<comment type="cofactor">
    <cofactor evidence="5">
        <name>Mg(2+)</name>
        <dbReference type="ChEBI" id="CHEBI:18420"/>
    </cofactor>
</comment>
<evidence type="ECO:0000256" key="2">
    <source>
        <dbReference type="ARBA" id="ARBA00022741"/>
    </source>
</evidence>
<gene>
    <name evidence="6" type="ORF">LPB140_07040</name>
</gene>
<feature type="binding site" evidence="4">
    <location>
        <begin position="13"/>
        <end position="17"/>
    </location>
    <ligand>
        <name>ATP</name>
        <dbReference type="ChEBI" id="CHEBI:30616"/>
    </ligand>
</feature>
<proteinExistence type="inferred from homology"/>
<keyword evidence="5" id="KW-0479">Metal-binding</keyword>
<comment type="catalytic activity">
    <reaction evidence="5">
        <text>(6S)-5-formyl-5,6,7,8-tetrahydrofolate + ATP = (6R)-5,10-methenyltetrahydrofolate + ADP + phosphate</text>
        <dbReference type="Rhea" id="RHEA:10488"/>
        <dbReference type="ChEBI" id="CHEBI:30616"/>
        <dbReference type="ChEBI" id="CHEBI:43474"/>
        <dbReference type="ChEBI" id="CHEBI:57455"/>
        <dbReference type="ChEBI" id="CHEBI:57457"/>
        <dbReference type="ChEBI" id="CHEBI:456216"/>
        <dbReference type="EC" id="6.3.3.2"/>
    </reaction>
</comment>
<evidence type="ECO:0000256" key="5">
    <source>
        <dbReference type="RuleBase" id="RU361279"/>
    </source>
</evidence>
<keyword evidence="2 4" id="KW-0547">Nucleotide-binding</keyword>
<dbReference type="KEGG" id="sphl:LPB140_07040"/>
<dbReference type="Gene3D" id="3.40.50.10420">
    <property type="entry name" value="NagB/RpiA/CoA transferase-like"/>
    <property type="match status" value="1"/>
</dbReference>
<keyword evidence="5" id="KW-0460">Magnesium</keyword>
<evidence type="ECO:0000313" key="7">
    <source>
        <dbReference type="Proteomes" id="UP000242561"/>
    </source>
</evidence>
<keyword evidence="7" id="KW-1185">Reference proteome</keyword>
<evidence type="ECO:0000313" key="6">
    <source>
        <dbReference type="EMBL" id="APG63682.1"/>
    </source>
</evidence>
<feature type="binding site" evidence="4">
    <location>
        <position position="71"/>
    </location>
    <ligand>
        <name>substrate</name>
    </ligand>
</feature>
<comment type="similarity">
    <text evidence="1 5">Belongs to the 5-formyltetrahydrofolate cyclo-ligase family.</text>
</comment>
<dbReference type="GO" id="GO:0005524">
    <property type="term" value="F:ATP binding"/>
    <property type="evidence" value="ECO:0007669"/>
    <property type="project" value="UniProtKB-KW"/>
</dbReference>
<dbReference type="PIRSF" id="PIRSF006806">
    <property type="entry name" value="FTHF_cligase"/>
    <property type="match status" value="1"/>
</dbReference>
<dbReference type="STRING" id="1913578.LPB140_07040"/>
<evidence type="ECO:0000256" key="1">
    <source>
        <dbReference type="ARBA" id="ARBA00010638"/>
    </source>
</evidence>
<dbReference type="InterPro" id="IPR024185">
    <property type="entry name" value="FTHF_cligase-like_sf"/>
</dbReference>
<evidence type="ECO:0000256" key="4">
    <source>
        <dbReference type="PIRSR" id="PIRSR006806-1"/>
    </source>
</evidence>
<dbReference type="GO" id="GO:0035999">
    <property type="term" value="P:tetrahydrofolate interconversion"/>
    <property type="evidence" value="ECO:0007669"/>
    <property type="project" value="TreeGrafter"/>
</dbReference>
<dbReference type="SUPFAM" id="SSF100950">
    <property type="entry name" value="NagB/RpiA/CoA transferase-like"/>
    <property type="match status" value="1"/>
</dbReference>
<evidence type="ECO:0000256" key="3">
    <source>
        <dbReference type="ARBA" id="ARBA00022840"/>
    </source>
</evidence>
<dbReference type="PANTHER" id="PTHR23407:SF1">
    <property type="entry name" value="5-FORMYLTETRAHYDROFOLATE CYCLO-LIGASE"/>
    <property type="match status" value="1"/>
</dbReference>
<keyword evidence="3 4" id="KW-0067">ATP-binding</keyword>
<dbReference type="GO" id="GO:0046872">
    <property type="term" value="F:metal ion binding"/>
    <property type="evidence" value="ECO:0007669"/>
    <property type="project" value="UniProtKB-KW"/>
</dbReference>
<dbReference type="Proteomes" id="UP000242561">
    <property type="component" value="Chromosome"/>
</dbReference>
<protein>
    <recommendedName>
        <fullName evidence="5">5-formyltetrahydrofolate cyclo-ligase</fullName>
        <ecNumber evidence="5">6.3.3.2</ecNumber>
    </recommendedName>
</protein>
<dbReference type="InterPro" id="IPR037171">
    <property type="entry name" value="NagB/RpiA_transferase-like"/>
</dbReference>